<dbReference type="EMBL" id="RAYQ01000006">
    <property type="protein sequence ID" value="RKI92062.1"/>
    <property type="molecule type" value="Genomic_DNA"/>
</dbReference>
<sequence length="79" mass="9046">MRTTEQDKRTRYKGICPECGRELWICKSIFMEMGINQGAGRCLQCKTFLSIQFNEEKQEMELTKFEGGSSNESIGGDLQ</sequence>
<protein>
    <submittedName>
        <fullName evidence="1">Uncharacterized protein</fullName>
    </submittedName>
</protein>
<keyword evidence="2" id="KW-1185">Reference proteome</keyword>
<gene>
    <name evidence="1" type="ORF">D7V94_08315</name>
</gene>
<evidence type="ECO:0000313" key="2">
    <source>
        <dbReference type="Proteomes" id="UP000280696"/>
    </source>
</evidence>
<name>A0A3A9AKT0_9FIRM</name>
<accession>A0A3A9AKT0</accession>
<proteinExistence type="predicted"/>
<comment type="caution">
    <text evidence="1">The sequence shown here is derived from an EMBL/GenBank/DDBJ whole genome shotgun (WGS) entry which is preliminary data.</text>
</comment>
<organism evidence="1 2">
    <name type="scientific">Parablautia intestinalis</name>
    <dbReference type="NCBI Taxonomy" id="2320100"/>
    <lineage>
        <taxon>Bacteria</taxon>
        <taxon>Bacillati</taxon>
        <taxon>Bacillota</taxon>
        <taxon>Clostridia</taxon>
        <taxon>Lachnospirales</taxon>
        <taxon>Lachnospiraceae</taxon>
        <taxon>Parablautia</taxon>
    </lineage>
</organism>
<dbReference type="Proteomes" id="UP000280696">
    <property type="component" value="Unassembled WGS sequence"/>
</dbReference>
<reference evidence="1 2" key="1">
    <citation type="submission" date="2018-09" db="EMBL/GenBank/DDBJ databases">
        <title>Murine metabolic-syndrome-specific gut microbial biobank.</title>
        <authorList>
            <person name="Liu C."/>
        </authorList>
    </citation>
    <scope>NUCLEOTIDE SEQUENCE [LARGE SCALE GENOMIC DNA]</scope>
    <source>
        <strain evidence="1 2">0.1xD8-82</strain>
    </source>
</reference>
<evidence type="ECO:0000313" key="1">
    <source>
        <dbReference type="EMBL" id="RKI92062.1"/>
    </source>
</evidence>
<dbReference type="AlphaFoldDB" id="A0A3A9AKT0"/>